<dbReference type="GO" id="GO:0004477">
    <property type="term" value="F:methenyltetrahydrofolate cyclohydrolase activity"/>
    <property type="evidence" value="ECO:0007669"/>
    <property type="project" value="UniProtKB-UniRule"/>
</dbReference>
<keyword evidence="6 12" id="KW-0378">Hydrolase</keyword>
<feature type="domain" description="Tetrahydrofolate dehydrogenase/cyclohydrolase NAD(P)-binding" evidence="14">
    <location>
        <begin position="139"/>
        <end position="280"/>
    </location>
</feature>
<dbReference type="GO" id="GO:0006164">
    <property type="term" value="P:purine nucleotide biosynthetic process"/>
    <property type="evidence" value="ECO:0007669"/>
    <property type="project" value="UniProtKB-KW"/>
</dbReference>
<evidence type="ECO:0000259" key="13">
    <source>
        <dbReference type="Pfam" id="PF00763"/>
    </source>
</evidence>
<dbReference type="SUPFAM" id="SSF51735">
    <property type="entry name" value="NAD(P)-binding Rossmann-fold domains"/>
    <property type="match status" value="1"/>
</dbReference>
<keyword evidence="3 12" id="KW-0554">One-carbon metabolism</keyword>
<dbReference type="CDD" id="cd01080">
    <property type="entry name" value="NAD_bind_m-THF_DH_Cyclohyd"/>
    <property type="match status" value="1"/>
</dbReference>
<comment type="subunit">
    <text evidence="2 12">Homodimer.</text>
</comment>
<dbReference type="EC" id="1.5.1.5" evidence="12"/>
<dbReference type="Pfam" id="PF00763">
    <property type="entry name" value="THF_DHG_CYH"/>
    <property type="match status" value="1"/>
</dbReference>
<dbReference type="SUPFAM" id="SSF53223">
    <property type="entry name" value="Aminoacid dehydrogenase-like, N-terminal domain"/>
    <property type="match status" value="1"/>
</dbReference>
<dbReference type="GO" id="GO:0009086">
    <property type="term" value="P:methionine biosynthetic process"/>
    <property type="evidence" value="ECO:0007669"/>
    <property type="project" value="UniProtKB-KW"/>
</dbReference>
<dbReference type="InterPro" id="IPR046346">
    <property type="entry name" value="Aminoacid_DH-like_N_sf"/>
</dbReference>
<dbReference type="EMBL" id="CP007536">
    <property type="protein sequence ID" value="AIC15090.1"/>
    <property type="molecule type" value="Genomic_DNA"/>
</dbReference>
<dbReference type="PANTHER" id="PTHR48099:SF5">
    <property type="entry name" value="C-1-TETRAHYDROFOLATE SYNTHASE, CYTOPLASMIC"/>
    <property type="match status" value="1"/>
</dbReference>
<dbReference type="GeneID" id="74946134"/>
<gene>
    <name evidence="12 15" type="primary">folD</name>
    <name evidence="15" type="ORF">NVIE_008680</name>
</gene>
<dbReference type="RefSeq" id="WP_075054174.1">
    <property type="nucleotide sequence ID" value="NZ_CP007536.1"/>
</dbReference>
<proteinExistence type="inferred from homology"/>
<keyword evidence="8 12" id="KW-0560">Oxidoreductase</keyword>
<feature type="domain" description="Tetrahydrofolate dehydrogenase/cyclohydrolase catalytic" evidence="13">
    <location>
        <begin position="6"/>
        <end position="120"/>
    </location>
</feature>
<dbReference type="InterPro" id="IPR020630">
    <property type="entry name" value="THF_DH/CycHdrlase_cat_dom"/>
</dbReference>
<evidence type="ECO:0000256" key="5">
    <source>
        <dbReference type="ARBA" id="ARBA00022755"/>
    </source>
</evidence>
<keyword evidence="7 12" id="KW-0521">NADP</keyword>
<dbReference type="PANTHER" id="PTHR48099">
    <property type="entry name" value="C-1-TETRAHYDROFOLATE SYNTHASE, CYTOPLASMIC-RELATED"/>
    <property type="match status" value="1"/>
</dbReference>
<dbReference type="OrthoDB" id="9455at2157"/>
<dbReference type="Proteomes" id="UP000027093">
    <property type="component" value="Chromosome"/>
</dbReference>
<dbReference type="FunFam" id="3.40.50.10860:FF:000005">
    <property type="entry name" value="C-1-tetrahydrofolate synthase, cytoplasmic, putative"/>
    <property type="match status" value="1"/>
</dbReference>
<sequence length="287" mass="30737">MVAQIISGLAVAQDVKERVKKAVEDLKASGITPCLATVLVGDDPASATYVNSKQKTAKELGIATRDHRLAATFKQHELLELVQLLNNDPEVHGILVQLPLPKHIDEFAIINTISPLKDVDGLTPYSAGMLQNGMALLKPCTPSGVMELFDYYKITLEGKDAVIINRSNLVGKPLVFMLLERNATVTVCHSRTKELAARLRQADIIITAVGNRERFTLTADMVKEGAVVIDVATSRISGKLAGDADFEAVKQKASWITPVPGGVGPMTIAMLMKNTVSAASVLRGASG</sequence>
<dbReference type="EC" id="3.5.4.9" evidence="12"/>
<dbReference type="InterPro" id="IPR036291">
    <property type="entry name" value="NAD(P)-bd_dom_sf"/>
</dbReference>
<keyword evidence="16" id="KW-1185">Reference proteome</keyword>
<comment type="similarity">
    <text evidence="12">Belongs to the tetrahydrofolate dehydrogenase/cyclohydrolase family.</text>
</comment>
<dbReference type="InterPro" id="IPR000672">
    <property type="entry name" value="THF_DH/CycHdrlase"/>
</dbReference>
<dbReference type="PROSITE" id="PS00766">
    <property type="entry name" value="THF_DHG_CYH_1"/>
    <property type="match status" value="1"/>
</dbReference>
<dbReference type="FunFam" id="3.40.50.720:FF:000094">
    <property type="entry name" value="Bifunctional protein FolD"/>
    <property type="match status" value="1"/>
</dbReference>
<evidence type="ECO:0000313" key="16">
    <source>
        <dbReference type="Proteomes" id="UP000027093"/>
    </source>
</evidence>
<dbReference type="GO" id="GO:0004488">
    <property type="term" value="F:methylenetetrahydrofolate dehydrogenase (NADP+) activity"/>
    <property type="evidence" value="ECO:0007669"/>
    <property type="project" value="UniProtKB-UniRule"/>
</dbReference>
<evidence type="ECO:0000256" key="2">
    <source>
        <dbReference type="ARBA" id="ARBA00011738"/>
    </source>
</evidence>
<evidence type="ECO:0000256" key="8">
    <source>
        <dbReference type="ARBA" id="ARBA00023002"/>
    </source>
</evidence>
<comment type="function">
    <text evidence="12">Catalyzes the oxidation of 5,10-methylenetetrahydrofolate to 5,10-methenyltetrahydrofolate and then the hydrolysis of 5,10-methenyltetrahydrofolate to 10-formyltetrahydrofolate.</text>
</comment>
<reference evidence="15 16" key="1">
    <citation type="journal article" date="2014" name="Int. J. Syst. Evol. Microbiol.">
        <title>Nitrososphaera viennensis gen. nov., sp. nov., an aerobic and mesophilic, ammonia-oxidizing archaeon from soil and a member of the archaeal phylum Thaumarchaeota.</title>
        <authorList>
            <person name="Stieglmeier M."/>
            <person name="Klingl A."/>
            <person name="Alves R.J."/>
            <person name="Rittmann S.K."/>
            <person name="Melcher M."/>
            <person name="Leisch N."/>
            <person name="Schleper C."/>
        </authorList>
    </citation>
    <scope>NUCLEOTIDE SEQUENCE [LARGE SCALE GENOMIC DNA]</scope>
    <source>
        <strain evidence="15">EN76</strain>
    </source>
</reference>
<evidence type="ECO:0000256" key="9">
    <source>
        <dbReference type="ARBA" id="ARBA00023102"/>
    </source>
</evidence>
<keyword evidence="10 12" id="KW-0486">Methionine biosynthesis</keyword>
<dbReference type="Gene3D" id="3.40.50.720">
    <property type="entry name" value="NAD(P)-binding Rossmann-like Domain"/>
    <property type="match status" value="1"/>
</dbReference>
<feature type="binding site" evidence="12">
    <location>
        <position position="233"/>
    </location>
    <ligand>
        <name>NADP(+)</name>
        <dbReference type="ChEBI" id="CHEBI:58349"/>
    </ligand>
</feature>
<evidence type="ECO:0000256" key="10">
    <source>
        <dbReference type="ARBA" id="ARBA00023167"/>
    </source>
</evidence>
<dbReference type="HAMAP" id="MF_01576">
    <property type="entry name" value="THF_DHG_CYH"/>
    <property type="match status" value="1"/>
</dbReference>
<dbReference type="InterPro" id="IPR020631">
    <property type="entry name" value="THF_DH/CycHdrlase_NAD-bd_dom"/>
</dbReference>
<dbReference type="GO" id="GO:0035999">
    <property type="term" value="P:tetrahydrofolate interconversion"/>
    <property type="evidence" value="ECO:0007669"/>
    <property type="project" value="UniProtKB-UniRule"/>
</dbReference>
<dbReference type="Pfam" id="PF02882">
    <property type="entry name" value="THF_DHG_CYH_C"/>
    <property type="match status" value="1"/>
</dbReference>
<dbReference type="PROSITE" id="PS00767">
    <property type="entry name" value="THF_DHG_CYH_2"/>
    <property type="match status" value="1"/>
</dbReference>
<protein>
    <recommendedName>
        <fullName evidence="12">Bifunctional protein FolD</fullName>
    </recommendedName>
    <domain>
        <recommendedName>
            <fullName evidence="12">Methylenetetrahydrofolate dehydrogenase</fullName>
            <ecNumber evidence="12">1.5.1.5</ecNumber>
        </recommendedName>
    </domain>
    <domain>
        <recommendedName>
            <fullName evidence="12">Methenyltetrahydrofolate cyclohydrolase</fullName>
            <ecNumber evidence="12">3.5.4.9</ecNumber>
        </recommendedName>
    </domain>
</protein>
<comment type="catalytic activity">
    <reaction evidence="12">
        <text>(6R)-5,10-methenyltetrahydrofolate + H2O = (6R)-10-formyltetrahydrofolate + H(+)</text>
        <dbReference type="Rhea" id="RHEA:23700"/>
        <dbReference type="ChEBI" id="CHEBI:15377"/>
        <dbReference type="ChEBI" id="CHEBI:15378"/>
        <dbReference type="ChEBI" id="CHEBI:57455"/>
        <dbReference type="ChEBI" id="CHEBI:195366"/>
        <dbReference type="EC" id="3.5.4.9"/>
    </reaction>
</comment>
<evidence type="ECO:0000256" key="6">
    <source>
        <dbReference type="ARBA" id="ARBA00022801"/>
    </source>
</evidence>
<dbReference type="GO" id="GO:0000105">
    <property type="term" value="P:L-histidine biosynthetic process"/>
    <property type="evidence" value="ECO:0007669"/>
    <property type="project" value="UniProtKB-KW"/>
</dbReference>
<dbReference type="STRING" id="926571.NVIE_008680"/>
<keyword evidence="5 12" id="KW-0658">Purine biosynthesis</keyword>
<evidence type="ECO:0000313" key="15">
    <source>
        <dbReference type="EMBL" id="AIC15090.1"/>
    </source>
</evidence>
<evidence type="ECO:0000256" key="7">
    <source>
        <dbReference type="ARBA" id="ARBA00022857"/>
    </source>
</evidence>
<keyword evidence="4 12" id="KW-0028">Amino-acid biosynthesis</keyword>
<evidence type="ECO:0000256" key="11">
    <source>
        <dbReference type="ARBA" id="ARBA00023268"/>
    </source>
</evidence>
<organism evidence="15 16">
    <name type="scientific">Nitrososphaera viennensis EN76</name>
    <dbReference type="NCBI Taxonomy" id="926571"/>
    <lineage>
        <taxon>Archaea</taxon>
        <taxon>Nitrososphaerota</taxon>
        <taxon>Nitrososphaeria</taxon>
        <taxon>Nitrososphaerales</taxon>
        <taxon>Nitrososphaeraceae</taxon>
        <taxon>Nitrososphaera</taxon>
    </lineage>
</organism>
<keyword evidence="9 12" id="KW-0368">Histidine biosynthesis</keyword>
<dbReference type="UniPathway" id="UPA00193"/>
<comment type="pathway">
    <text evidence="1 12">One-carbon metabolism; tetrahydrofolate interconversion.</text>
</comment>
<name>A0A060HIF3_9ARCH</name>
<evidence type="ECO:0000256" key="4">
    <source>
        <dbReference type="ARBA" id="ARBA00022605"/>
    </source>
</evidence>
<comment type="catalytic activity">
    <reaction evidence="12">
        <text>(6R)-5,10-methylene-5,6,7,8-tetrahydrofolate + NADP(+) = (6R)-5,10-methenyltetrahydrofolate + NADPH</text>
        <dbReference type="Rhea" id="RHEA:22812"/>
        <dbReference type="ChEBI" id="CHEBI:15636"/>
        <dbReference type="ChEBI" id="CHEBI:57455"/>
        <dbReference type="ChEBI" id="CHEBI:57783"/>
        <dbReference type="ChEBI" id="CHEBI:58349"/>
        <dbReference type="EC" id="1.5.1.5"/>
    </reaction>
</comment>
<dbReference type="HOGENOM" id="CLU_034045_2_1_2"/>
<dbReference type="AlphaFoldDB" id="A0A060HIF3"/>
<dbReference type="Gene3D" id="3.40.50.10860">
    <property type="entry name" value="Leucine Dehydrogenase, chain A, domain 1"/>
    <property type="match status" value="1"/>
</dbReference>
<keyword evidence="11 12" id="KW-0511">Multifunctional enzyme</keyword>
<comment type="caution">
    <text evidence="12">Lacks conserved residue(s) required for the propagation of feature annotation.</text>
</comment>
<dbReference type="GO" id="GO:0005829">
    <property type="term" value="C:cytosol"/>
    <property type="evidence" value="ECO:0007669"/>
    <property type="project" value="TreeGrafter"/>
</dbReference>
<evidence type="ECO:0000256" key="3">
    <source>
        <dbReference type="ARBA" id="ARBA00022563"/>
    </source>
</evidence>
<evidence type="ECO:0000259" key="14">
    <source>
        <dbReference type="Pfam" id="PF02882"/>
    </source>
</evidence>
<accession>A0A060HIF3</accession>
<dbReference type="KEGG" id="nvn:NVIE_008680"/>
<evidence type="ECO:0000256" key="1">
    <source>
        <dbReference type="ARBA" id="ARBA00004777"/>
    </source>
</evidence>
<dbReference type="PRINTS" id="PR00085">
    <property type="entry name" value="THFDHDRGNASE"/>
</dbReference>
<feature type="binding site" evidence="12">
    <location>
        <begin position="165"/>
        <end position="167"/>
    </location>
    <ligand>
        <name>NADP(+)</name>
        <dbReference type="ChEBI" id="CHEBI:58349"/>
    </ligand>
</feature>
<evidence type="ECO:0000256" key="12">
    <source>
        <dbReference type="HAMAP-Rule" id="MF_01576"/>
    </source>
</evidence>
<dbReference type="InterPro" id="IPR020867">
    <property type="entry name" value="THF_DH/CycHdrlase_CS"/>
</dbReference>